<dbReference type="CDD" id="cd12148">
    <property type="entry name" value="fungal_TF_MHR"/>
    <property type="match status" value="1"/>
</dbReference>
<dbReference type="Pfam" id="PF04082">
    <property type="entry name" value="Fungal_trans"/>
    <property type="match status" value="1"/>
</dbReference>
<sequence>MNNSSITGFDVQAVTLYSIAVYWRNEPDRGAELLGEAICMGMALGMNRKEFTKIYGAGDPLLEESWRRTWWVLYINDAHISWSTHRFPFRTSGIEKTMDLPCEEDEYEKGAIPPPKSLEDYENREFLGDDETNFSSYTELIGLTLAIDRVITSGYKLGAQKYNAMASRTDTSIWGWYSLLPPAKRALIRADGSVDEIMFKSLFIMHTYFVEVHRPLSALTYSAIESVSHCAPLPPSEELKFNHTIEREVHTARCIKAIDTIDEFLTLPTNIKTHSPFIICMIAGLTIAHLSACRYVYTGERLTKRREKIRLTMGTLKNLSEHWAFAKRIYREIGIIARELLSLSKDTPTPSTTVDMSSIDLTALGSLPDADFDFCAFFDSSTTSHSEPSS</sequence>
<dbReference type="GO" id="GO:0006351">
    <property type="term" value="P:DNA-templated transcription"/>
    <property type="evidence" value="ECO:0007669"/>
    <property type="project" value="InterPro"/>
</dbReference>
<keyword evidence="1" id="KW-0539">Nucleus</keyword>
<dbReference type="Proteomes" id="UP000509510">
    <property type="component" value="Chromosome I"/>
</dbReference>
<dbReference type="EMBL" id="CP055898">
    <property type="protein sequence ID" value="QKX54801.1"/>
    <property type="molecule type" value="Genomic_DNA"/>
</dbReference>
<organism evidence="3 4">
    <name type="scientific">Talaromyces rugulosus</name>
    <name type="common">Penicillium rugulosum</name>
    <dbReference type="NCBI Taxonomy" id="121627"/>
    <lineage>
        <taxon>Eukaryota</taxon>
        <taxon>Fungi</taxon>
        <taxon>Dikarya</taxon>
        <taxon>Ascomycota</taxon>
        <taxon>Pezizomycotina</taxon>
        <taxon>Eurotiomycetes</taxon>
        <taxon>Eurotiomycetidae</taxon>
        <taxon>Eurotiales</taxon>
        <taxon>Trichocomaceae</taxon>
        <taxon>Talaromyces</taxon>
        <taxon>Talaromyces sect. Islandici</taxon>
    </lineage>
</organism>
<evidence type="ECO:0000313" key="3">
    <source>
        <dbReference type="EMBL" id="QKX54801.1"/>
    </source>
</evidence>
<dbReference type="RefSeq" id="XP_035340980.1">
    <property type="nucleotide sequence ID" value="XM_035485087.1"/>
</dbReference>
<reference evidence="4" key="1">
    <citation type="submission" date="2020-06" db="EMBL/GenBank/DDBJ databases">
        <title>A chromosome-scale genome assembly of Talaromyces rugulosus W13939.</title>
        <authorList>
            <person name="Wang B."/>
            <person name="Guo L."/>
            <person name="Ye K."/>
            <person name="Wang L."/>
        </authorList>
    </citation>
    <scope>NUCLEOTIDE SEQUENCE [LARGE SCALE GENOMIC DNA]</scope>
    <source>
        <strain evidence="4">W13939</strain>
    </source>
</reference>
<keyword evidence="4" id="KW-1185">Reference proteome</keyword>
<dbReference type="PANTHER" id="PTHR47431:SF4">
    <property type="entry name" value="ZN(II)2CYS6 TRANSCRIPTION FACTOR (EUROFUNG)"/>
    <property type="match status" value="1"/>
</dbReference>
<dbReference type="GeneID" id="55989400"/>
<name>A0A7H8QMM9_TALRU</name>
<gene>
    <name evidence="3" type="ORF">TRUGW13939_01890</name>
</gene>
<proteinExistence type="predicted"/>
<evidence type="ECO:0000313" key="4">
    <source>
        <dbReference type="Proteomes" id="UP000509510"/>
    </source>
</evidence>
<dbReference type="AlphaFoldDB" id="A0A7H8QMM9"/>
<dbReference type="PANTHER" id="PTHR47431">
    <property type="entry name" value="ZN(II)2CYS6 TRANSCRIPTION FACTOR (EUROFUNG)-RELATED"/>
    <property type="match status" value="1"/>
</dbReference>
<dbReference type="OrthoDB" id="2399539at2759"/>
<dbReference type="InterPro" id="IPR007219">
    <property type="entry name" value="XnlR_reg_dom"/>
</dbReference>
<feature type="domain" description="Xylanolytic transcriptional activator regulatory" evidence="2">
    <location>
        <begin position="30"/>
        <end position="107"/>
    </location>
</feature>
<protein>
    <recommendedName>
        <fullName evidence="2">Xylanolytic transcriptional activator regulatory domain-containing protein</fullName>
    </recommendedName>
</protein>
<evidence type="ECO:0000256" key="1">
    <source>
        <dbReference type="ARBA" id="ARBA00023242"/>
    </source>
</evidence>
<dbReference type="SMART" id="SM00906">
    <property type="entry name" value="Fungal_trans"/>
    <property type="match status" value="1"/>
</dbReference>
<dbReference type="GO" id="GO:0003677">
    <property type="term" value="F:DNA binding"/>
    <property type="evidence" value="ECO:0007669"/>
    <property type="project" value="InterPro"/>
</dbReference>
<evidence type="ECO:0000259" key="2">
    <source>
        <dbReference type="SMART" id="SM00906"/>
    </source>
</evidence>
<accession>A0A7H8QMM9</accession>
<dbReference type="GO" id="GO:0008270">
    <property type="term" value="F:zinc ion binding"/>
    <property type="evidence" value="ECO:0007669"/>
    <property type="project" value="InterPro"/>
</dbReference>
<dbReference type="KEGG" id="trg:TRUGW13939_01890"/>